<proteinExistence type="predicted"/>
<dbReference type="EMBL" id="UINC01226376">
    <property type="protein sequence ID" value="SVE56835.1"/>
    <property type="molecule type" value="Genomic_DNA"/>
</dbReference>
<evidence type="ECO:0000313" key="1">
    <source>
        <dbReference type="EMBL" id="SVE56835.1"/>
    </source>
</evidence>
<name>A0A383EKN2_9ZZZZ</name>
<accession>A0A383EKN2</accession>
<dbReference type="AlphaFoldDB" id="A0A383EKN2"/>
<dbReference type="Gene3D" id="3.40.50.300">
    <property type="entry name" value="P-loop containing nucleotide triphosphate hydrolases"/>
    <property type="match status" value="1"/>
</dbReference>
<reference evidence="1" key="1">
    <citation type="submission" date="2018-05" db="EMBL/GenBank/DDBJ databases">
        <authorList>
            <person name="Lanie J.A."/>
            <person name="Ng W.-L."/>
            <person name="Kazmierczak K.M."/>
            <person name="Andrzejewski T.M."/>
            <person name="Davidsen T.M."/>
            <person name="Wayne K.J."/>
            <person name="Tettelin H."/>
            <person name="Glass J.I."/>
            <person name="Rusch D."/>
            <person name="Podicherti R."/>
            <person name="Tsui H.-C.T."/>
            <person name="Winkler M.E."/>
        </authorList>
    </citation>
    <scope>NUCLEOTIDE SEQUENCE</scope>
</reference>
<organism evidence="1">
    <name type="scientific">marine metagenome</name>
    <dbReference type="NCBI Taxonomy" id="408172"/>
    <lineage>
        <taxon>unclassified sequences</taxon>
        <taxon>metagenomes</taxon>
        <taxon>ecological metagenomes</taxon>
    </lineage>
</organism>
<sequence length="230" mass="26422">SNLGFTTELVSGIKLALYQEITLKAFFNRNFSMCVWGRGCGKTFIAAVYCFLQCIFEPRTKILIAGPTFRTARFIFNNIEKIVESKEAQMLAHAFGAKSKRNDQHEWKINEGTITAIPLSGEKIRGFRANILVLDEFLLLPEDTIRTVLMPFLVAPQDIAERIKIREFEDNLIAEGKMEEKDRMVFENNSKMIALSSASYSFENLYKTYKEWMGNIYSDDILQSSYFVSQ</sequence>
<dbReference type="Pfam" id="PF03237">
    <property type="entry name" value="Terminase_6N"/>
    <property type="match status" value="1"/>
</dbReference>
<feature type="non-terminal residue" evidence="1">
    <location>
        <position position="1"/>
    </location>
</feature>
<feature type="non-terminal residue" evidence="1">
    <location>
        <position position="230"/>
    </location>
</feature>
<protein>
    <submittedName>
        <fullName evidence="1">Uncharacterized protein</fullName>
    </submittedName>
</protein>
<dbReference type="InterPro" id="IPR027417">
    <property type="entry name" value="P-loop_NTPase"/>
</dbReference>
<gene>
    <name evidence="1" type="ORF">METZ01_LOCUS509689</name>
</gene>
<dbReference type="SUPFAM" id="SSF52540">
    <property type="entry name" value="P-loop containing nucleoside triphosphate hydrolases"/>
    <property type="match status" value="1"/>
</dbReference>